<dbReference type="Pfam" id="PF00135">
    <property type="entry name" value="COesterase"/>
    <property type="match status" value="1"/>
</dbReference>
<accession>A0A6A4GMG2</accession>
<comment type="similarity">
    <text evidence="1 3">Belongs to the type-B carboxylesterase/lipase family.</text>
</comment>
<name>A0A6A4GMG2_9AGAR</name>
<gene>
    <name evidence="5" type="ORF">BT96DRAFT_1005609</name>
</gene>
<evidence type="ECO:0000313" key="6">
    <source>
        <dbReference type="Proteomes" id="UP000799118"/>
    </source>
</evidence>
<dbReference type="EMBL" id="ML769837">
    <property type="protein sequence ID" value="KAE9386921.1"/>
    <property type="molecule type" value="Genomic_DNA"/>
</dbReference>
<evidence type="ECO:0000256" key="3">
    <source>
        <dbReference type="RuleBase" id="RU361235"/>
    </source>
</evidence>
<reference evidence="5" key="1">
    <citation type="journal article" date="2019" name="Environ. Microbiol.">
        <title>Fungal ecological strategies reflected in gene transcription - a case study of two litter decomposers.</title>
        <authorList>
            <person name="Barbi F."/>
            <person name="Kohler A."/>
            <person name="Barry K."/>
            <person name="Baskaran P."/>
            <person name="Daum C."/>
            <person name="Fauchery L."/>
            <person name="Ihrmark K."/>
            <person name="Kuo A."/>
            <person name="LaButti K."/>
            <person name="Lipzen A."/>
            <person name="Morin E."/>
            <person name="Grigoriev I.V."/>
            <person name="Henrissat B."/>
            <person name="Lindahl B."/>
            <person name="Martin F."/>
        </authorList>
    </citation>
    <scope>NUCLEOTIDE SEQUENCE</scope>
    <source>
        <strain evidence="5">JB14</strain>
    </source>
</reference>
<dbReference type="SUPFAM" id="SSF53474">
    <property type="entry name" value="alpha/beta-Hydrolases"/>
    <property type="match status" value="1"/>
</dbReference>
<keyword evidence="6" id="KW-1185">Reference proteome</keyword>
<dbReference type="EC" id="3.1.1.-" evidence="3"/>
<dbReference type="PANTHER" id="PTHR43142:SF1">
    <property type="entry name" value="CARBOXYLIC ESTER HYDROLASE"/>
    <property type="match status" value="1"/>
</dbReference>
<evidence type="ECO:0000256" key="1">
    <source>
        <dbReference type="ARBA" id="ARBA00005964"/>
    </source>
</evidence>
<dbReference type="GO" id="GO:0016787">
    <property type="term" value="F:hydrolase activity"/>
    <property type="evidence" value="ECO:0007669"/>
    <property type="project" value="UniProtKB-KW"/>
</dbReference>
<evidence type="ECO:0000259" key="4">
    <source>
        <dbReference type="Pfam" id="PF00135"/>
    </source>
</evidence>
<organism evidence="5 6">
    <name type="scientific">Gymnopus androsaceus JB14</name>
    <dbReference type="NCBI Taxonomy" id="1447944"/>
    <lineage>
        <taxon>Eukaryota</taxon>
        <taxon>Fungi</taxon>
        <taxon>Dikarya</taxon>
        <taxon>Basidiomycota</taxon>
        <taxon>Agaricomycotina</taxon>
        <taxon>Agaricomycetes</taxon>
        <taxon>Agaricomycetidae</taxon>
        <taxon>Agaricales</taxon>
        <taxon>Marasmiineae</taxon>
        <taxon>Omphalotaceae</taxon>
        <taxon>Gymnopus</taxon>
    </lineage>
</organism>
<dbReference type="OrthoDB" id="408631at2759"/>
<evidence type="ECO:0000256" key="2">
    <source>
        <dbReference type="ARBA" id="ARBA00022801"/>
    </source>
</evidence>
<dbReference type="InterPro" id="IPR019826">
    <property type="entry name" value="Carboxylesterase_B_AS"/>
</dbReference>
<sequence>MSIGTADNLAGGAGSEDCLKANIYMPLGVKHGSNLPVLVFLHGYIFGNPLNFPSDHRIQENPNGSQVFIVLACDQIEALKWIQLYISAFGGDPNKVTLNGHSAGASSIKLHLVAAASSLEKNGNVYGKGLFAQAIVQSGYRVPVPTPEQQEVIMLVEAKMKCLRKADVSDLARAQDLAMSDALLTSNETLIPQGKCKQSLQCLFPQLTKADVDEFLEVYPKEEFDSEYQHFQVITGESVFICSVPLMGDSFDSTGAAVNNGPSQWSSLSQEEMRSLKN</sequence>
<keyword evidence="2 3" id="KW-0378">Hydrolase</keyword>
<protein>
    <recommendedName>
        <fullName evidence="3">Carboxylic ester hydrolase</fullName>
        <ecNumber evidence="3">3.1.1.-</ecNumber>
    </recommendedName>
</protein>
<dbReference type="PROSITE" id="PS00122">
    <property type="entry name" value="CARBOXYLESTERASE_B_1"/>
    <property type="match status" value="1"/>
</dbReference>
<dbReference type="Proteomes" id="UP000799118">
    <property type="component" value="Unassembled WGS sequence"/>
</dbReference>
<dbReference type="InterPro" id="IPR002018">
    <property type="entry name" value="CarbesteraseB"/>
</dbReference>
<dbReference type="PANTHER" id="PTHR43142">
    <property type="entry name" value="CARBOXYLIC ESTER HYDROLASE"/>
    <property type="match status" value="1"/>
</dbReference>
<dbReference type="Gene3D" id="3.40.50.1820">
    <property type="entry name" value="alpha/beta hydrolase"/>
    <property type="match status" value="2"/>
</dbReference>
<evidence type="ECO:0000313" key="5">
    <source>
        <dbReference type="EMBL" id="KAE9386921.1"/>
    </source>
</evidence>
<feature type="domain" description="Carboxylesterase type B" evidence="4">
    <location>
        <begin position="73"/>
        <end position="236"/>
    </location>
</feature>
<proteinExistence type="inferred from homology"/>
<dbReference type="AlphaFoldDB" id="A0A6A4GMG2"/>
<dbReference type="InterPro" id="IPR029058">
    <property type="entry name" value="AB_hydrolase_fold"/>
</dbReference>